<dbReference type="PANTHER" id="PTHR47359:SF3">
    <property type="entry name" value="NLP_P60 DOMAIN-CONTAINING PROTEIN-RELATED"/>
    <property type="match status" value="1"/>
</dbReference>
<dbReference type="GO" id="GO:0006508">
    <property type="term" value="P:proteolysis"/>
    <property type="evidence" value="ECO:0007669"/>
    <property type="project" value="UniProtKB-KW"/>
</dbReference>
<reference evidence="6 7" key="1">
    <citation type="submission" date="2013-01" db="EMBL/GenBank/DDBJ databases">
        <authorList>
            <person name="Fiebig A."/>
            <person name="Goeker M."/>
            <person name="Klenk H.-P.P."/>
        </authorList>
    </citation>
    <scope>NUCLEOTIDE SEQUENCE [LARGE SCALE GENOMIC DNA]</scope>
    <source>
        <strain evidence="6 7">DSM 24838</strain>
    </source>
</reference>
<dbReference type="EMBL" id="AONG01000008">
    <property type="protein sequence ID" value="KIQ70019.1"/>
    <property type="molecule type" value="Genomic_DNA"/>
</dbReference>
<evidence type="ECO:0000256" key="2">
    <source>
        <dbReference type="ARBA" id="ARBA00022670"/>
    </source>
</evidence>
<dbReference type="PANTHER" id="PTHR47359">
    <property type="entry name" value="PEPTIDOGLYCAN DL-ENDOPEPTIDASE CWLO"/>
    <property type="match status" value="1"/>
</dbReference>
<gene>
    <name evidence="6" type="ORF">Wenmar_01589</name>
</gene>
<dbReference type="RefSeq" id="WP_018301048.1">
    <property type="nucleotide sequence ID" value="NZ_KB902276.1"/>
</dbReference>
<evidence type="ECO:0000313" key="6">
    <source>
        <dbReference type="EMBL" id="KIQ70019.1"/>
    </source>
</evidence>
<keyword evidence="3 6" id="KW-0378">Hydrolase</keyword>
<dbReference type="SUPFAM" id="SSF54001">
    <property type="entry name" value="Cysteine proteinases"/>
    <property type="match status" value="1"/>
</dbReference>
<evidence type="ECO:0000313" key="7">
    <source>
        <dbReference type="Proteomes" id="UP000035100"/>
    </source>
</evidence>
<dbReference type="PROSITE" id="PS51935">
    <property type="entry name" value="NLPC_P60"/>
    <property type="match status" value="1"/>
</dbReference>
<keyword evidence="4" id="KW-0788">Thiol protease</keyword>
<protein>
    <submittedName>
        <fullName evidence="6">Cell wall-associated hydrolase (Invasion-associated protein)</fullName>
    </submittedName>
</protein>
<evidence type="ECO:0000259" key="5">
    <source>
        <dbReference type="PROSITE" id="PS51935"/>
    </source>
</evidence>
<organism evidence="6 7">
    <name type="scientific">Wenxinia marina DSM 24838</name>
    <dbReference type="NCBI Taxonomy" id="1123501"/>
    <lineage>
        <taxon>Bacteria</taxon>
        <taxon>Pseudomonadati</taxon>
        <taxon>Pseudomonadota</taxon>
        <taxon>Alphaproteobacteria</taxon>
        <taxon>Rhodobacterales</taxon>
        <taxon>Roseobacteraceae</taxon>
        <taxon>Wenxinia</taxon>
    </lineage>
</organism>
<keyword evidence="2" id="KW-0645">Protease</keyword>
<dbReference type="STRING" id="1123501.Wenmar_01589"/>
<proteinExistence type="inferred from homology"/>
<dbReference type="OrthoDB" id="9813368at2"/>
<dbReference type="InterPro" id="IPR051794">
    <property type="entry name" value="PG_Endopeptidase_C40"/>
</dbReference>
<dbReference type="Proteomes" id="UP000035100">
    <property type="component" value="Unassembled WGS sequence"/>
</dbReference>
<dbReference type="GO" id="GO:0008234">
    <property type="term" value="F:cysteine-type peptidase activity"/>
    <property type="evidence" value="ECO:0007669"/>
    <property type="project" value="UniProtKB-KW"/>
</dbReference>
<dbReference type="Gene3D" id="3.90.1720.10">
    <property type="entry name" value="endopeptidase domain like (from Nostoc punctiforme)"/>
    <property type="match status" value="1"/>
</dbReference>
<dbReference type="Pfam" id="PF00877">
    <property type="entry name" value="NLPC_P60"/>
    <property type="match status" value="1"/>
</dbReference>
<evidence type="ECO:0000256" key="1">
    <source>
        <dbReference type="ARBA" id="ARBA00007074"/>
    </source>
</evidence>
<sequence>MSRPSERYAGRRTVGDDREAGRLLQARRTVVDLLDRPRHEGGTRQRQILLHAGFVVLEEVEGPDFGTGSERRWLFGYAERDGYLGWAAGSDLAEPADAFTHVVAAPRTYLYGRPELKAGDEPLYVSHGTRLAAGPTFEDGRWTEVSRLREDEHECKTTSTFYVPIAHLRPLDAPESDPAAVAERLIGTPYLWGGNSGFGIDCSGMVQAALHACGIDCPGDSDLQEAIGQDIPPDAPLRRGDLVFWRGHVAMMRDAETMVHANARAMAVSVEGFAEACARIEAQGDGGVTARRRVAG</sequence>
<dbReference type="eggNOG" id="COG0791">
    <property type="taxonomic scope" value="Bacteria"/>
</dbReference>
<dbReference type="AlphaFoldDB" id="A0A0D0Q6C5"/>
<evidence type="ECO:0000256" key="4">
    <source>
        <dbReference type="ARBA" id="ARBA00022807"/>
    </source>
</evidence>
<name>A0A0D0Q6C5_9RHOB</name>
<keyword evidence="7" id="KW-1185">Reference proteome</keyword>
<accession>A0A0D0Q6C5</accession>
<evidence type="ECO:0000256" key="3">
    <source>
        <dbReference type="ARBA" id="ARBA00022801"/>
    </source>
</evidence>
<feature type="domain" description="NlpC/P60" evidence="5">
    <location>
        <begin position="171"/>
        <end position="295"/>
    </location>
</feature>
<comment type="similarity">
    <text evidence="1">Belongs to the peptidase C40 family.</text>
</comment>
<dbReference type="InterPro" id="IPR038765">
    <property type="entry name" value="Papain-like_cys_pep_sf"/>
</dbReference>
<comment type="caution">
    <text evidence="6">The sequence shown here is derived from an EMBL/GenBank/DDBJ whole genome shotgun (WGS) entry which is preliminary data.</text>
</comment>
<dbReference type="PATRIC" id="fig|1123501.6.peg.1682"/>
<dbReference type="InterPro" id="IPR000064">
    <property type="entry name" value="NLP_P60_dom"/>
</dbReference>